<dbReference type="GO" id="GO:0050806">
    <property type="term" value="P:positive regulation of synaptic transmission"/>
    <property type="evidence" value="ECO:0007669"/>
    <property type="project" value="TreeGrafter"/>
</dbReference>
<dbReference type="Proteomes" id="UP000886998">
    <property type="component" value="Unassembled WGS sequence"/>
</dbReference>
<keyword evidence="4" id="KW-1185">Reference proteome</keyword>
<dbReference type="GO" id="GO:0044325">
    <property type="term" value="F:transmembrane transporter binding"/>
    <property type="evidence" value="ECO:0007669"/>
    <property type="project" value="TreeGrafter"/>
</dbReference>
<name>A0A8X6MAL7_9ARAC</name>
<dbReference type="PANTHER" id="PTHR12157:SF21">
    <property type="entry name" value="RAB3 INTERACTING MOLECULE, ISOFORM F"/>
    <property type="match status" value="1"/>
</dbReference>
<dbReference type="GO" id="GO:0042391">
    <property type="term" value="P:regulation of membrane potential"/>
    <property type="evidence" value="ECO:0007669"/>
    <property type="project" value="TreeGrafter"/>
</dbReference>
<proteinExistence type="predicted"/>
<sequence length="67" mass="7887">MAETQDKSGGPVPLMQPHLPDLSHLTEEERRIIEGVMFRQQKEEEREQEILRKQNKLISLIKYTLSL</sequence>
<dbReference type="InterPro" id="IPR013083">
    <property type="entry name" value="Znf_RING/FYVE/PHD"/>
</dbReference>
<dbReference type="GO" id="GO:0042734">
    <property type="term" value="C:presynaptic membrane"/>
    <property type="evidence" value="ECO:0007669"/>
    <property type="project" value="TreeGrafter"/>
</dbReference>
<evidence type="ECO:0000256" key="1">
    <source>
        <dbReference type="SAM" id="MobiDB-lite"/>
    </source>
</evidence>
<evidence type="ECO:0000313" key="3">
    <source>
        <dbReference type="EMBL" id="GFS41811.1"/>
    </source>
</evidence>
<comment type="caution">
    <text evidence="3">The sequence shown here is derived from an EMBL/GenBank/DDBJ whole genome shotgun (WGS) entry which is preliminary data.</text>
</comment>
<feature type="region of interest" description="Disordered" evidence="1">
    <location>
        <begin position="1"/>
        <end position="25"/>
    </location>
</feature>
<accession>A0A8X6MAL7</accession>
<dbReference type="PANTHER" id="PTHR12157">
    <property type="entry name" value="REGULATING SYNAPTIC MEMBRANE EXOCYTOSIS PROTEIN"/>
    <property type="match status" value="1"/>
</dbReference>
<dbReference type="GO" id="GO:0048791">
    <property type="term" value="P:calcium ion-regulated exocytosis of neurotransmitter"/>
    <property type="evidence" value="ECO:0007669"/>
    <property type="project" value="TreeGrafter"/>
</dbReference>
<gene>
    <name evidence="3" type="primary">AVEN_36517_1</name>
    <name evidence="3" type="ORF">TNIN_192251</name>
</gene>
<dbReference type="GO" id="GO:0031267">
    <property type="term" value="F:small GTPase binding"/>
    <property type="evidence" value="ECO:0007669"/>
    <property type="project" value="InterPro"/>
</dbReference>
<dbReference type="OrthoDB" id="420032at2759"/>
<protein>
    <submittedName>
        <fullName evidence="3">RabBD domain-containing protein</fullName>
    </submittedName>
</protein>
<reference evidence="3" key="1">
    <citation type="submission" date="2020-08" db="EMBL/GenBank/DDBJ databases">
        <title>Multicomponent nature underlies the extraordinary mechanical properties of spider dragline silk.</title>
        <authorList>
            <person name="Kono N."/>
            <person name="Nakamura H."/>
            <person name="Mori M."/>
            <person name="Yoshida Y."/>
            <person name="Ohtoshi R."/>
            <person name="Malay A.D."/>
            <person name="Moran D.A.P."/>
            <person name="Tomita M."/>
            <person name="Numata K."/>
            <person name="Arakawa K."/>
        </authorList>
    </citation>
    <scope>NUCLEOTIDE SEQUENCE</scope>
</reference>
<dbReference type="InterPro" id="IPR039032">
    <property type="entry name" value="Rim-like"/>
</dbReference>
<feature type="domain" description="RabBD" evidence="2">
    <location>
        <begin position="19"/>
        <end position="67"/>
    </location>
</feature>
<dbReference type="GO" id="GO:0048788">
    <property type="term" value="C:cytoskeleton of presynaptic active zone"/>
    <property type="evidence" value="ECO:0007669"/>
    <property type="project" value="TreeGrafter"/>
</dbReference>
<dbReference type="GO" id="GO:0048167">
    <property type="term" value="P:regulation of synaptic plasticity"/>
    <property type="evidence" value="ECO:0007669"/>
    <property type="project" value="TreeGrafter"/>
</dbReference>
<dbReference type="Gene3D" id="3.30.40.10">
    <property type="entry name" value="Zinc/RING finger domain, C3HC4 (zinc finger)"/>
    <property type="match status" value="1"/>
</dbReference>
<dbReference type="EMBL" id="BMAV01025481">
    <property type="protein sequence ID" value="GFS41811.1"/>
    <property type="molecule type" value="Genomic_DNA"/>
</dbReference>
<dbReference type="InterPro" id="IPR010911">
    <property type="entry name" value="Rab_BD"/>
</dbReference>
<evidence type="ECO:0000313" key="4">
    <source>
        <dbReference type="Proteomes" id="UP000886998"/>
    </source>
</evidence>
<dbReference type="GO" id="GO:0006886">
    <property type="term" value="P:intracellular protein transport"/>
    <property type="evidence" value="ECO:0007669"/>
    <property type="project" value="InterPro"/>
</dbReference>
<dbReference type="PROSITE" id="PS50916">
    <property type="entry name" value="RABBD"/>
    <property type="match status" value="1"/>
</dbReference>
<evidence type="ECO:0000259" key="2">
    <source>
        <dbReference type="PROSITE" id="PS50916"/>
    </source>
</evidence>
<dbReference type="AlphaFoldDB" id="A0A8X6MAL7"/>
<organism evidence="3 4">
    <name type="scientific">Trichonephila inaurata madagascariensis</name>
    <dbReference type="NCBI Taxonomy" id="2747483"/>
    <lineage>
        <taxon>Eukaryota</taxon>
        <taxon>Metazoa</taxon>
        <taxon>Ecdysozoa</taxon>
        <taxon>Arthropoda</taxon>
        <taxon>Chelicerata</taxon>
        <taxon>Arachnida</taxon>
        <taxon>Araneae</taxon>
        <taxon>Araneomorphae</taxon>
        <taxon>Entelegynae</taxon>
        <taxon>Araneoidea</taxon>
        <taxon>Nephilidae</taxon>
        <taxon>Trichonephila</taxon>
        <taxon>Trichonephila inaurata</taxon>
    </lineage>
</organism>